<keyword evidence="3" id="KW-1185">Reference proteome</keyword>
<evidence type="ECO:0000313" key="2">
    <source>
        <dbReference type="EMBL" id="RWW99595.1"/>
    </source>
</evidence>
<feature type="chain" id="PRO_5019445228" evidence="1">
    <location>
        <begin position="21"/>
        <end position="254"/>
    </location>
</feature>
<dbReference type="EMBL" id="SBII01000008">
    <property type="protein sequence ID" value="RWW99595.1"/>
    <property type="molecule type" value="Genomic_DNA"/>
</dbReference>
<evidence type="ECO:0000313" key="3">
    <source>
        <dbReference type="Proteomes" id="UP000287527"/>
    </source>
</evidence>
<dbReference type="OrthoDB" id="707246at2"/>
<name>A0A444H8U1_9FLAO</name>
<reference evidence="2 3" key="1">
    <citation type="submission" date="2019-01" db="EMBL/GenBank/DDBJ databases">
        <title>Flavobacterium sp. nov.,isolated from freshwater.</title>
        <authorList>
            <person name="Zhang R."/>
            <person name="Du Z.-J."/>
        </authorList>
    </citation>
    <scope>NUCLEOTIDE SEQUENCE [LARGE SCALE GENOMIC DNA]</scope>
    <source>
        <strain evidence="2 3">1E403</strain>
    </source>
</reference>
<dbReference type="AlphaFoldDB" id="A0A444H8U1"/>
<organism evidence="2 3">
    <name type="scientific">Flavobacterium cerinum</name>
    <dbReference type="NCBI Taxonomy" id="2502784"/>
    <lineage>
        <taxon>Bacteria</taxon>
        <taxon>Pseudomonadati</taxon>
        <taxon>Bacteroidota</taxon>
        <taxon>Flavobacteriia</taxon>
        <taxon>Flavobacteriales</taxon>
        <taxon>Flavobacteriaceae</taxon>
        <taxon>Flavobacterium</taxon>
    </lineage>
</organism>
<comment type="caution">
    <text evidence="2">The sequence shown here is derived from an EMBL/GenBank/DDBJ whole genome shotgun (WGS) entry which is preliminary data.</text>
</comment>
<protein>
    <submittedName>
        <fullName evidence="2">Uncharacterized protein</fullName>
    </submittedName>
</protein>
<feature type="signal peptide" evidence="1">
    <location>
        <begin position="1"/>
        <end position="20"/>
    </location>
</feature>
<keyword evidence="1" id="KW-0732">Signal</keyword>
<evidence type="ECO:0000256" key="1">
    <source>
        <dbReference type="SAM" id="SignalP"/>
    </source>
</evidence>
<accession>A0A444H8U1</accession>
<gene>
    <name evidence="2" type="ORF">EPI11_11620</name>
</gene>
<dbReference type="Proteomes" id="UP000287527">
    <property type="component" value="Unassembled WGS sequence"/>
</dbReference>
<sequence length="254" mass="28087">MAKQLIYALVLVFNSLLLFAQNHLPVQKGYVTIVTGQKMEFINLKFQGDQVLFTNVTTRSEFTYFLNSIKRIEDMDKNIIYQKEEVVKSDGVAVNKSSDRSLIKESSGALIEKDHLEFRNCSKILLNGVKLTPAEVKEALKSNSYALKNYNSGRTLNTIGTLCISFGAGLIVGGGYSNMTTANDENSTKKGSPAPIIAGLIIGAISIPLKINGREKVRKAIADYNRTPVTEKFKPNYEFYAKVDGNGFGLALKW</sequence>
<proteinExistence type="predicted"/>
<dbReference type="RefSeq" id="WP_128390145.1">
    <property type="nucleotide sequence ID" value="NZ_SBII01000008.1"/>
</dbReference>